<evidence type="ECO:0000256" key="1">
    <source>
        <dbReference type="SAM" id="MobiDB-lite"/>
    </source>
</evidence>
<reference evidence="3" key="1">
    <citation type="journal article" date="2019" name="Int. J. Syst. Evol. Microbiol.">
        <title>The Global Catalogue of Microorganisms (GCM) 10K type strain sequencing project: providing services to taxonomists for standard genome sequencing and annotation.</title>
        <authorList>
            <consortium name="The Broad Institute Genomics Platform"/>
            <consortium name="The Broad Institute Genome Sequencing Center for Infectious Disease"/>
            <person name="Wu L."/>
            <person name="Ma J."/>
        </authorList>
    </citation>
    <scope>NUCLEOTIDE SEQUENCE [LARGE SCALE GENOMIC DNA]</scope>
    <source>
        <strain evidence="3">JCM 18324</strain>
    </source>
</reference>
<evidence type="ECO:0000313" key="3">
    <source>
        <dbReference type="Proteomes" id="UP001501147"/>
    </source>
</evidence>
<dbReference type="EMBL" id="BAABJV010000020">
    <property type="protein sequence ID" value="GAA4792849.1"/>
    <property type="molecule type" value="Genomic_DNA"/>
</dbReference>
<accession>A0ABP9BAD4</accession>
<dbReference type="Proteomes" id="UP001501147">
    <property type="component" value="Unassembled WGS sequence"/>
</dbReference>
<proteinExistence type="predicted"/>
<feature type="region of interest" description="Disordered" evidence="1">
    <location>
        <begin position="66"/>
        <end position="100"/>
    </location>
</feature>
<protein>
    <submittedName>
        <fullName evidence="2">Uncharacterized protein</fullName>
    </submittedName>
</protein>
<organism evidence="2 3">
    <name type="scientific">Streptomyces sanyensis</name>
    <dbReference type="NCBI Taxonomy" id="568869"/>
    <lineage>
        <taxon>Bacteria</taxon>
        <taxon>Bacillati</taxon>
        <taxon>Actinomycetota</taxon>
        <taxon>Actinomycetes</taxon>
        <taxon>Kitasatosporales</taxon>
        <taxon>Streptomycetaceae</taxon>
        <taxon>Streptomyces</taxon>
    </lineage>
</organism>
<name>A0ABP9BAD4_9ACTN</name>
<gene>
    <name evidence="2" type="ORF">GCM10023329_51260</name>
</gene>
<evidence type="ECO:0000313" key="2">
    <source>
        <dbReference type="EMBL" id="GAA4792849.1"/>
    </source>
</evidence>
<sequence>MADGAQRQPRTCGDLADLHPLPAVHAPAPRVRRLCRTAVRDPTGPYPNVRVELPSAGAALVAVCPAPSESGPTPPPVTPPKPRRRAVRESMTPGAGACPP</sequence>
<keyword evidence="3" id="KW-1185">Reference proteome</keyword>
<comment type="caution">
    <text evidence="2">The sequence shown here is derived from an EMBL/GenBank/DDBJ whole genome shotgun (WGS) entry which is preliminary data.</text>
</comment>